<protein>
    <submittedName>
        <fullName evidence="1">Two-component hybrid sensor and regulator</fullName>
    </submittedName>
</protein>
<dbReference type="EMBL" id="LUTY01002344">
    <property type="protein sequence ID" value="OAD20478.1"/>
    <property type="molecule type" value="Genomic_DNA"/>
</dbReference>
<evidence type="ECO:0000313" key="1">
    <source>
        <dbReference type="EMBL" id="OAD20478.1"/>
    </source>
</evidence>
<keyword evidence="2" id="KW-1185">Reference proteome</keyword>
<accession>A0A176RXP9</accession>
<proteinExistence type="predicted"/>
<feature type="non-terminal residue" evidence="1">
    <location>
        <position position="1"/>
    </location>
</feature>
<organism evidence="1 2">
    <name type="scientific">Candidatus Thiomargarita nelsonii</name>
    <dbReference type="NCBI Taxonomy" id="1003181"/>
    <lineage>
        <taxon>Bacteria</taxon>
        <taxon>Pseudomonadati</taxon>
        <taxon>Pseudomonadota</taxon>
        <taxon>Gammaproteobacteria</taxon>
        <taxon>Thiotrichales</taxon>
        <taxon>Thiotrichaceae</taxon>
        <taxon>Thiomargarita</taxon>
    </lineage>
</organism>
<evidence type="ECO:0000313" key="2">
    <source>
        <dbReference type="Proteomes" id="UP000076962"/>
    </source>
</evidence>
<comment type="caution">
    <text evidence="1">The sequence shown here is derived from an EMBL/GenBank/DDBJ whole genome shotgun (WGS) entry which is preliminary data.</text>
</comment>
<gene>
    <name evidence="1" type="ORF">THIOM_003816</name>
</gene>
<name>A0A176RXP9_9GAMM</name>
<reference evidence="1 2" key="1">
    <citation type="submission" date="2016-05" db="EMBL/GenBank/DDBJ databases">
        <title>Single-cell genome of chain-forming Candidatus Thiomargarita nelsonii and comparison to other large sulfur-oxidizing bacteria.</title>
        <authorList>
            <person name="Winkel M."/>
            <person name="Salman V."/>
            <person name="Woyke T."/>
            <person name="Schulz-Vogt H."/>
            <person name="Richter M."/>
            <person name="Flood B."/>
            <person name="Bailey J."/>
            <person name="Amann R."/>
            <person name="Mussmann M."/>
        </authorList>
    </citation>
    <scope>NUCLEOTIDE SEQUENCE [LARGE SCALE GENOMIC DNA]</scope>
    <source>
        <strain evidence="1 2">THI036</strain>
    </source>
</reference>
<sequence length="147" mass="16130">QLQTSFDTLETKNKVFEAVIQDIVQVSHGLAEGNLRVTPQAEYKGELLKIKGALVAALYNQRMVIEDIVQLSQGLAEAKGQNQAKIKYKGDFVQVKNALEVAGNKLLAASKKNAIQDWFKTVTKYQSGPSILVMARNSSSCVFSITI</sequence>
<dbReference type="Proteomes" id="UP000076962">
    <property type="component" value="Unassembled WGS sequence"/>
</dbReference>
<dbReference type="AlphaFoldDB" id="A0A176RXP9"/>